<keyword evidence="7" id="KW-0472">Membrane</keyword>
<dbReference type="InterPro" id="IPR035892">
    <property type="entry name" value="C2_domain_sf"/>
</dbReference>
<organism evidence="13 14">
    <name type="scientific">Clupea harengus</name>
    <name type="common">Atlantic herring</name>
    <dbReference type="NCBI Taxonomy" id="7950"/>
    <lineage>
        <taxon>Eukaryota</taxon>
        <taxon>Metazoa</taxon>
        <taxon>Chordata</taxon>
        <taxon>Craniata</taxon>
        <taxon>Vertebrata</taxon>
        <taxon>Euteleostomi</taxon>
        <taxon>Actinopterygii</taxon>
        <taxon>Neopterygii</taxon>
        <taxon>Teleostei</taxon>
        <taxon>Clupei</taxon>
        <taxon>Clupeiformes</taxon>
        <taxon>Clupeoidei</taxon>
        <taxon>Clupeidae</taxon>
        <taxon>Clupea</taxon>
    </lineage>
</organism>
<feature type="domain" description="C2" evidence="11">
    <location>
        <begin position="371"/>
        <end position="499"/>
    </location>
</feature>
<evidence type="ECO:0000256" key="9">
    <source>
        <dbReference type="ARBA" id="ARBA00075525"/>
    </source>
</evidence>
<evidence type="ECO:0000313" key="14">
    <source>
        <dbReference type="RefSeq" id="XP_031426846.1"/>
    </source>
</evidence>
<dbReference type="InterPro" id="IPR000008">
    <property type="entry name" value="C2_dom"/>
</dbReference>
<dbReference type="Gene3D" id="2.60.40.150">
    <property type="entry name" value="C2 domain"/>
    <property type="match status" value="2"/>
</dbReference>
<protein>
    <recommendedName>
        <fullName evidence="8">Synaptotagmin-like protein 1</fullName>
    </recommendedName>
    <alternativeName>
        <fullName evidence="9">Exophilin-7</fullName>
    </alternativeName>
</protein>
<dbReference type="GO" id="GO:0031267">
    <property type="term" value="F:small GTPase binding"/>
    <property type="evidence" value="ECO:0007669"/>
    <property type="project" value="InterPro"/>
</dbReference>
<reference evidence="14" key="1">
    <citation type="submission" date="2025-08" db="UniProtKB">
        <authorList>
            <consortium name="RefSeq"/>
        </authorList>
    </citation>
    <scope>IDENTIFICATION</scope>
</reference>
<evidence type="ECO:0000256" key="8">
    <source>
        <dbReference type="ARBA" id="ARBA00072163"/>
    </source>
</evidence>
<keyword evidence="4" id="KW-0268">Exocytosis</keyword>
<proteinExistence type="predicted"/>
<accession>A0A6P8FTP1</accession>
<dbReference type="SUPFAM" id="SSF49562">
    <property type="entry name" value="C2 domain (Calcium/lipid-binding domain, CaLB)"/>
    <property type="match status" value="2"/>
</dbReference>
<evidence type="ECO:0000256" key="2">
    <source>
        <dbReference type="ARBA" id="ARBA00004236"/>
    </source>
</evidence>
<keyword evidence="6" id="KW-0677">Repeat</keyword>
<feature type="compositionally biased region" description="Basic and acidic residues" evidence="10">
    <location>
        <begin position="92"/>
        <end position="103"/>
    </location>
</feature>
<feature type="domain" description="RabBD" evidence="12">
    <location>
        <begin position="2"/>
        <end position="58"/>
    </location>
</feature>
<dbReference type="OrthoDB" id="195679at2759"/>
<evidence type="ECO:0000256" key="5">
    <source>
        <dbReference type="ARBA" id="ARBA00022553"/>
    </source>
</evidence>
<name>A0A6P8FTP1_CLUHA</name>
<evidence type="ECO:0000256" key="7">
    <source>
        <dbReference type="ARBA" id="ARBA00023136"/>
    </source>
</evidence>
<dbReference type="PANTHER" id="PTHR45716">
    <property type="entry name" value="BITESIZE, ISOFORM I"/>
    <property type="match status" value="1"/>
</dbReference>
<feature type="compositionally biased region" description="Basic and acidic residues" evidence="10">
    <location>
        <begin position="176"/>
        <end position="185"/>
    </location>
</feature>
<evidence type="ECO:0000259" key="12">
    <source>
        <dbReference type="PROSITE" id="PS50916"/>
    </source>
</evidence>
<dbReference type="Proteomes" id="UP000515152">
    <property type="component" value="Chromosome 7"/>
</dbReference>
<feature type="compositionally biased region" description="Acidic residues" evidence="10">
    <location>
        <begin position="104"/>
        <end position="121"/>
    </location>
</feature>
<dbReference type="KEGG" id="char:105895350"/>
<evidence type="ECO:0000256" key="4">
    <source>
        <dbReference type="ARBA" id="ARBA00022483"/>
    </source>
</evidence>
<sequence length="534" mass="60421">MEVELGELTDEEAAVILDVLERDKELKKREESRVSQLAQTGCDPLRLRGLTGTWFTEERDRRHQRGGVDIVHASIRQKRRVKDVRLTAVFESRTDNESKQTTDEEKDDSDEEEEEEEEEEHDTGSEAPVRPTPQPRTRTPLLKCEENESNSENKGSGEEEKEEERSADVSPSGSGEEEKAEERNADPPPSSLQETDSIGILELDPIRIGSTSSLQYNTKWNGSVTSLRSVGEVGDVAVSGQIQFSLQYHHHREELVVCVYRCQNLAQARKNRTNPYVKVYLLPDTSTQSKRKTSVKKKTVNPIYNEIFTYKVADVRTHVLSLSVWHTEALRANVFLGAVEAQLNQWDWDRTQPCWQSLQPRFLMDPAMGTTTGTLLMSMKFIPPGSEGSGLPPTGELHIWLKEAVVVSSKHRVPSIFVKSCVLPDESQSSGQRTRVVRRSASAVFNHTMVYDGIHSADLTHICLEMTVWDKHTLNTHCLGGVRFSTGTGVSYDQTVLWMDSSDEEQKVWMAVMNNHNRWVESALPLRTDLQPYT</sequence>
<dbReference type="AlphaFoldDB" id="A0A6P8FTP1"/>
<dbReference type="GO" id="GO:0006886">
    <property type="term" value="P:intracellular protein transport"/>
    <property type="evidence" value="ECO:0007669"/>
    <property type="project" value="InterPro"/>
</dbReference>
<dbReference type="GO" id="GO:0042043">
    <property type="term" value="F:neurexin family protein binding"/>
    <property type="evidence" value="ECO:0007669"/>
    <property type="project" value="TreeGrafter"/>
</dbReference>
<dbReference type="GeneID" id="105895350"/>
<dbReference type="GO" id="GO:0005886">
    <property type="term" value="C:plasma membrane"/>
    <property type="evidence" value="ECO:0007669"/>
    <property type="project" value="UniProtKB-SubCell"/>
</dbReference>
<dbReference type="GO" id="GO:0006887">
    <property type="term" value="P:exocytosis"/>
    <property type="evidence" value="ECO:0007669"/>
    <property type="project" value="UniProtKB-KW"/>
</dbReference>
<dbReference type="RefSeq" id="XP_031426846.1">
    <property type="nucleotide sequence ID" value="XM_031570986.2"/>
</dbReference>
<dbReference type="CDD" id="cd04020">
    <property type="entry name" value="C2B_SLP_1-2-3-4"/>
    <property type="match status" value="1"/>
</dbReference>
<dbReference type="FunFam" id="2.60.40.150:FF:000006">
    <property type="entry name" value="Synaptotagmin-like 5, isoform CRA_a"/>
    <property type="match status" value="1"/>
</dbReference>
<dbReference type="Gene3D" id="6.10.250.3000">
    <property type="match status" value="1"/>
</dbReference>
<dbReference type="PROSITE" id="PS50004">
    <property type="entry name" value="C2"/>
    <property type="match status" value="2"/>
</dbReference>
<feature type="domain" description="C2" evidence="11">
    <location>
        <begin position="238"/>
        <end position="356"/>
    </location>
</feature>
<evidence type="ECO:0000256" key="6">
    <source>
        <dbReference type="ARBA" id="ARBA00022737"/>
    </source>
</evidence>
<dbReference type="InterPro" id="IPR043567">
    <property type="entry name" value="SYTL1-5_C2B"/>
</dbReference>
<comment type="subcellular location">
    <subcellularLocation>
        <location evidence="2">Cell membrane</location>
    </subcellularLocation>
    <subcellularLocation>
        <location evidence="1">Endomembrane system</location>
        <topology evidence="1">Peripheral membrane protein</topology>
    </subcellularLocation>
</comment>
<dbReference type="CTD" id="84958"/>
<evidence type="ECO:0000313" key="13">
    <source>
        <dbReference type="Proteomes" id="UP000515152"/>
    </source>
</evidence>
<dbReference type="GO" id="GO:0070382">
    <property type="term" value="C:exocytic vesicle"/>
    <property type="evidence" value="ECO:0007669"/>
    <property type="project" value="TreeGrafter"/>
</dbReference>
<dbReference type="PROSITE" id="PS50916">
    <property type="entry name" value="RABBD"/>
    <property type="match status" value="1"/>
</dbReference>
<evidence type="ECO:0000259" key="11">
    <source>
        <dbReference type="PROSITE" id="PS50004"/>
    </source>
</evidence>
<keyword evidence="3" id="KW-1003">Cell membrane</keyword>
<evidence type="ECO:0000256" key="10">
    <source>
        <dbReference type="SAM" id="MobiDB-lite"/>
    </source>
</evidence>
<keyword evidence="13" id="KW-1185">Reference proteome</keyword>
<dbReference type="Pfam" id="PF00168">
    <property type="entry name" value="C2"/>
    <property type="match status" value="2"/>
</dbReference>
<feature type="region of interest" description="Disordered" evidence="10">
    <location>
        <begin position="92"/>
        <end position="197"/>
    </location>
</feature>
<dbReference type="InterPro" id="IPR010911">
    <property type="entry name" value="Rab_BD"/>
</dbReference>
<evidence type="ECO:0000256" key="3">
    <source>
        <dbReference type="ARBA" id="ARBA00022475"/>
    </source>
</evidence>
<dbReference type="PANTHER" id="PTHR45716:SF3">
    <property type="entry name" value="SYNAPTOTAGMIN-LIKE PROTEIN 1"/>
    <property type="match status" value="1"/>
</dbReference>
<dbReference type="SMART" id="SM00239">
    <property type="entry name" value="C2"/>
    <property type="match status" value="2"/>
</dbReference>
<feature type="compositionally biased region" description="Basic and acidic residues" evidence="10">
    <location>
        <begin position="155"/>
        <end position="167"/>
    </location>
</feature>
<evidence type="ECO:0000256" key="1">
    <source>
        <dbReference type="ARBA" id="ARBA00004184"/>
    </source>
</evidence>
<keyword evidence="5" id="KW-0597">Phosphoprotein</keyword>
<gene>
    <name evidence="14" type="primary">sytl1</name>
</gene>
<dbReference type="FunFam" id="2.60.40.150:FF:000108">
    <property type="entry name" value="Synaptotagmin like 1"/>
    <property type="match status" value="1"/>
</dbReference>